<keyword evidence="4 5" id="KW-0472">Membrane</keyword>
<evidence type="ECO:0000256" key="1">
    <source>
        <dbReference type="ARBA" id="ARBA00004127"/>
    </source>
</evidence>
<proteinExistence type="predicted"/>
<feature type="domain" description="DUF202" evidence="6">
    <location>
        <begin position="1"/>
        <end position="49"/>
    </location>
</feature>
<evidence type="ECO:0000256" key="3">
    <source>
        <dbReference type="ARBA" id="ARBA00022989"/>
    </source>
</evidence>
<reference evidence="7" key="1">
    <citation type="submission" date="2018-06" db="EMBL/GenBank/DDBJ databases">
        <authorList>
            <person name="Zhirakovskaya E."/>
        </authorList>
    </citation>
    <scope>NUCLEOTIDE SEQUENCE</scope>
</reference>
<keyword evidence="2 5" id="KW-0812">Transmembrane</keyword>
<protein>
    <recommendedName>
        <fullName evidence="6">DUF202 domain-containing protein</fullName>
    </recommendedName>
</protein>
<organism evidence="7">
    <name type="scientific">hydrothermal vent metagenome</name>
    <dbReference type="NCBI Taxonomy" id="652676"/>
    <lineage>
        <taxon>unclassified sequences</taxon>
        <taxon>metagenomes</taxon>
        <taxon>ecological metagenomes</taxon>
    </lineage>
</organism>
<accession>A0A3B0UJ35</accession>
<evidence type="ECO:0000256" key="5">
    <source>
        <dbReference type="SAM" id="Phobius"/>
    </source>
</evidence>
<comment type="subcellular location">
    <subcellularLocation>
        <location evidence="1">Endomembrane system</location>
        <topology evidence="1">Multi-pass membrane protein</topology>
    </subcellularLocation>
</comment>
<evidence type="ECO:0000256" key="4">
    <source>
        <dbReference type="ARBA" id="ARBA00023136"/>
    </source>
</evidence>
<dbReference type="AlphaFoldDB" id="A0A3B0UJ35"/>
<feature type="non-terminal residue" evidence="7">
    <location>
        <position position="1"/>
    </location>
</feature>
<dbReference type="Pfam" id="PF02656">
    <property type="entry name" value="DUF202"/>
    <property type="match status" value="1"/>
</dbReference>
<feature type="transmembrane region" description="Helical" evidence="5">
    <location>
        <begin position="64"/>
        <end position="87"/>
    </location>
</feature>
<feature type="transmembrane region" description="Helical" evidence="5">
    <location>
        <begin position="20"/>
        <end position="43"/>
    </location>
</feature>
<sequence>TGLALLVAGLGIFRFLQDELALWLLMSISMVLIVLSAMAFLLAAWRYRHLHLRVSHLEVDFIPLWVVLGISAVLAASAVLALLGLFLTLV</sequence>
<dbReference type="GO" id="GO:0012505">
    <property type="term" value="C:endomembrane system"/>
    <property type="evidence" value="ECO:0007669"/>
    <property type="project" value="UniProtKB-SubCell"/>
</dbReference>
<evidence type="ECO:0000313" key="7">
    <source>
        <dbReference type="EMBL" id="VAW20244.1"/>
    </source>
</evidence>
<name>A0A3B0UJ35_9ZZZZ</name>
<evidence type="ECO:0000259" key="6">
    <source>
        <dbReference type="Pfam" id="PF02656"/>
    </source>
</evidence>
<dbReference type="EMBL" id="UOEO01000133">
    <property type="protein sequence ID" value="VAW20244.1"/>
    <property type="molecule type" value="Genomic_DNA"/>
</dbReference>
<dbReference type="InterPro" id="IPR003807">
    <property type="entry name" value="DUF202"/>
</dbReference>
<gene>
    <name evidence="7" type="ORF">MNBD_ALPHA12-1516</name>
</gene>
<evidence type="ECO:0000256" key="2">
    <source>
        <dbReference type="ARBA" id="ARBA00022692"/>
    </source>
</evidence>
<keyword evidence="3 5" id="KW-1133">Transmembrane helix</keyword>